<accession>A0A6N7Q3W5</accession>
<gene>
    <name evidence="2" type="ORF">GF068_41755</name>
</gene>
<sequence>MLFLHDVEAEVEAAAALRATIDSAIMQVEERIAAAERVATAQIIGAILLFQAESGIARHAGEILRARWLAKLSGSKPRTAAQKQALLRAAELAVGEVRRDESAFREQLAAARAQTEEWRRRVQLARDVGDDELAAYGQTIVDEHERVAAELERELMTQTAAREALERRLTEARDRLAASPARQRVQ</sequence>
<dbReference type="RefSeq" id="WP_153825166.1">
    <property type="nucleotide sequence ID" value="NZ_WJIE01000031.1"/>
</dbReference>
<dbReference type="AlphaFoldDB" id="A0A6N7Q3W5"/>
<evidence type="ECO:0000313" key="3">
    <source>
        <dbReference type="Proteomes" id="UP000440224"/>
    </source>
</evidence>
<comment type="caution">
    <text evidence="2">The sequence shown here is derived from an EMBL/GenBank/DDBJ whole genome shotgun (WGS) entry which is preliminary data.</text>
</comment>
<reference evidence="2 3" key="1">
    <citation type="submission" date="2019-10" db="EMBL/GenBank/DDBJ databases">
        <title>A soil myxobacterium in the family Polyangiaceae.</title>
        <authorList>
            <person name="Li Y."/>
            <person name="Wang J."/>
        </authorList>
    </citation>
    <scope>NUCLEOTIDE SEQUENCE [LARGE SCALE GENOMIC DNA]</scope>
    <source>
        <strain evidence="2 3">DSM 14734</strain>
    </source>
</reference>
<dbReference type="Proteomes" id="UP000440224">
    <property type="component" value="Unassembled WGS sequence"/>
</dbReference>
<keyword evidence="3" id="KW-1185">Reference proteome</keyword>
<keyword evidence="1" id="KW-0175">Coiled coil</keyword>
<protein>
    <submittedName>
        <fullName evidence="2">Uncharacterized protein</fullName>
    </submittedName>
</protein>
<evidence type="ECO:0000256" key="1">
    <source>
        <dbReference type="SAM" id="Coils"/>
    </source>
</evidence>
<name>A0A6N7Q3W5_9BACT</name>
<evidence type="ECO:0000313" key="2">
    <source>
        <dbReference type="EMBL" id="MRG98397.1"/>
    </source>
</evidence>
<feature type="coiled-coil region" evidence="1">
    <location>
        <begin position="141"/>
        <end position="175"/>
    </location>
</feature>
<organism evidence="2 3">
    <name type="scientific">Polyangium spumosum</name>
    <dbReference type="NCBI Taxonomy" id="889282"/>
    <lineage>
        <taxon>Bacteria</taxon>
        <taxon>Pseudomonadati</taxon>
        <taxon>Myxococcota</taxon>
        <taxon>Polyangia</taxon>
        <taxon>Polyangiales</taxon>
        <taxon>Polyangiaceae</taxon>
        <taxon>Polyangium</taxon>
    </lineage>
</organism>
<proteinExistence type="predicted"/>
<dbReference type="EMBL" id="WJIE01000031">
    <property type="protein sequence ID" value="MRG98397.1"/>
    <property type="molecule type" value="Genomic_DNA"/>
</dbReference>